<organism evidence="2 3">
    <name type="scientific">Austropuccinia psidii MF-1</name>
    <dbReference type="NCBI Taxonomy" id="1389203"/>
    <lineage>
        <taxon>Eukaryota</taxon>
        <taxon>Fungi</taxon>
        <taxon>Dikarya</taxon>
        <taxon>Basidiomycota</taxon>
        <taxon>Pucciniomycotina</taxon>
        <taxon>Pucciniomycetes</taxon>
        <taxon>Pucciniales</taxon>
        <taxon>Sphaerophragmiaceae</taxon>
        <taxon>Austropuccinia</taxon>
    </lineage>
</organism>
<dbReference type="EMBL" id="AVOT02041648">
    <property type="protein sequence ID" value="MBW0537017.1"/>
    <property type="molecule type" value="Genomic_DNA"/>
</dbReference>
<comment type="caution">
    <text evidence="2">The sequence shown here is derived from an EMBL/GenBank/DDBJ whole genome shotgun (WGS) entry which is preliminary data.</text>
</comment>
<feature type="region of interest" description="Disordered" evidence="1">
    <location>
        <begin position="1"/>
        <end position="26"/>
    </location>
</feature>
<name>A0A9Q3FHF4_9BASI</name>
<accession>A0A9Q3FHF4</accession>
<reference evidence="2" key="1">
    <citation type="submission" date="2021-03" db="EMBL/GenBank/DDBJ databases">
        <title>Draft genome sequence of rust myrtle Austropuccinia psidii MF-1, a brazilian biotype.</title>
        <authorList>
            <person name="Quecine M.C."/>
            <person name="Pachon D.M.R."/>
            <person name="Bonatelli M.L."/>
            <person name="Correr F.H."/>
            <person name="Franceschini L.M."/>
            <person name="Leite T.F."/>
            <person name="Margarido G.R.A."/>
            <person name="Almeida C.A."/>
            <person name="Ferrarezi J.A."/>
            <person name="Labate C.A."/>
        </authorList>
    </citation>
    <scope>NUCLEOTIDE SEQUENCE</scope>
    <source>
        <strain evidence="2">MF-1</strain>
    </source>
</reference>
<dbReference type="Proteomes" id="UP000765509">
    <property type="component" value="Unassembled WGS sequence"/>
</dbReference>
<proteinExistence type="predicted"/>
<evidence type="ECO:0000256" key="1">
    <source>
        <dbReference type="SAM" id="MobiDB-lite"/>
    </source>
</evidence>
<sequence length="171" mass="19523">MPKPLAGGHELLLTHQELSGSGENHRDLRRVEVILSQRQGQKNKELDEKPKYFICRPEEGIGNDPSFGRRPSSMYHLQTSSRRIQREGQRTSEEEERSQEPSGKGKRERKLSQTLPTRVQDPQIGAFSHGQCLQYGLDSYGIHSQGAGKDEQDFFMQIIDEVQFVESDIDL</sequence>
<gene>
    <name evidence="2" type="ORF">O181_076732</name>
</gene>
<dbReference type="AlphaFoldDB" id="A0A9Q3FHF4"/>
<evidence type="ECO:0000313" key="2">
    <source>
        <dbReference type="EMBL" id="MBW0537017.1"/>
    </source>
</evidence>
<keyword evidence="3" id="KW-1185">Reference proteome</keyword>
<feature type="region of interest" description="Disordered" evidence="1">
    <location>
        <begin position="56"/>
        <end position="123"/>
    </location>
</feature>
<protein>
    <submittedName>
        <fullName evidence="2">Uncharacterized protein</fullName>
    </submittedName>
</protein>
<evidence type="ECO:0000313" key="3">
    <source>
        <dbReference type="Proteomes" id="UP000765509"/>
    </source>
</evidence>